<organism evidence="2 3">
    <name type="scientific">Populus trichocarpa</name>
    <name type="common">Western balsam poplar</name>
    <name type="synonym">Populus balsamifera subsp. trichocarpa</name>
    <dbReference type="NCBI Taxonomy" id="3694"/>
    <lineage>
        <taxon>Eukaryota</taxon>
        <taxon>Viridiplantae</taxon>
        <taxon>Streptophyta</taxon>
        <taxon>Embryophyta</taxon>
        <taxon>Tracheophyta</taxon>
        <taxon>Spermatophyta</taxon>
        <taxon>Magnoliopsida</taxon>
        <taxon>eudicotyledons</taxon>
        <taxon>Gunneridae</taxon>
        <taxon>Pentapetalae</taxon>
        <taxon>rosids</taxon>
        <taxon>fabids</taxon>
        <taxon>Malpighiales</taxon>
        <taxon>Salicaceae</taxon>
        <taxon>Saliceae</taxon>
        <taxon>Populus</taxon>
    </lineage>
</organism>
<evidence type="ECO:0000313" key="3">
    <source>
        <dbReference type="Proteomes" id="UP000006729"/>
    </source>
</evidence>
<sequence length="86" mass="9970">MFYFHGQEDKNFCLEHPEKQAESTGITVTSLCFEPMSNLILKNNSKQIPRFSRRENPKTKEFQENKSYSCNSSNNLSASFVRTNLT</sequence>
<dbReference type="AlphaFoldDB" id="A0A2K2BWW1"/>
<accession>A0A2K2BWW1</accession>
<gene>
    <name evidence="2" type="ORF">POPTR_001G131700</name>
</gene>
<feature type="compositionally biased region" description="Basic and acidic residues" evidence="1">
    <location>
        <begin position="52"/>
        <end position="64"/>
    </location>
</feature>
<dbReference type="EMBL" id="CM009290">
    <property type="protein sequence ID" value="PNT54270.1"/>
    <property type="molecule type" value="Genomic_DNA"/>
</dbReference>
<protein>
    <submittedName>
        <fullName evidence="2">Uncharacterized protein</fullName>
    </submittedName>
</protein>
<evidence type="ECO:0000256" key="1">
    <source>
        <dbReference type="SAM" id="MobiDB-lite"/>
    </source>
</evidence>
<proteinExistence type="predicted"/>
<keyword evidence="3" id="KW-1185">Reference proteome</keyword>
<evidence type="ECO:0000313" key="2">
    <source>
        <dbReference type="EMBL" id="PNT54270.1"/>
    </source>
</evidence>
<feature type="region of interest" description="Disordered" evidence="1">
    <location>
        <begin position="49"/>
        <end position="68"/>
    </location>
</feature>
<dbReference type="InParanoid" id="A0A2K2BWW1"/>
<name>A0A2K2BWW1_POPTR</name>
<dbReference type="Proteomes" id="UP000006729">
    <property type="component" value="Chromosome 1"/>
</dbReference>
<reference evidence="2 3" key="1">
    <citation type="journal article" date="2006" name="Science">
        <title>The genome of black cottonwood, Populus trichocarpa (Torr. &amp; Gray).</title>
        <authorList>
            <person name="Tuskan G.A."/>
            <person name="Difazio S."/>
            <person name="Jansson S."/>
            <person name="Bohlmann J."/>
            <person name="Grigoriev I."/>
            <person name="Hellsten U."/>
            <person name="Putnam N."/>
            <person name="Ralph S."/>
            <person name="Rombauts S."/>
            <person name="Salamov A."/>
            <person name="Schein J."/>
            <person name="Sterck L."/>
            <person name="Aerts A."/>
            <person name="Bhalerao R.R."/>
            <person name="Bhalerao R.P."/>
            <person name="Blaudez D."/>
            <person name="Boerjan W."/>
            <person name="Brun A."/>
            <person name="Brunner A."/>
            <person name="Busov V."/>
            <person name="Campbell M."/>
            <person name="Carlson J."/>
            <person name="Chalot M."/>
            <person name="Chapman J."/>
            <person name="Chen G.L."/>
            <person name="Cooper D."/>
            <person name="Coutinho P.M."/>
            <person name="Couturier J."/>
            <person name="Covert S."/>
            <person name="Cronk Q."/>
            <person name="Cunningham R."/>
            <person name="Davis J."/>
            <person name="Degroeve S."/>
            <person name="Dejardin A."/>
            <person name="Depamphilis C."/>
            <person name="Detter J."/>
            <person name="Dirks B."/>
            <person name="Dubchak I."/>
            <person name="Duplessis S."/>
            <person name="Ehlting J."/>
            <person name="Ellis B."/>
            <person name="Gendler K."/>
            <person name="Goodstein D."/>
            <person name="Gribskov M."/>
            <person name="Grimwood J."/>
            <person name="Groover A."/>
            <person name="Gunter L."/>
            <person name="Hamberger B."/>
            <person name="Heinze B."/>
            <person name="Helariutta Y."/>
            <person name="Henrissat B."/>
            <person name="Holligan D."/>
            <person name="Holt R."/>
            <person name="Huang W."/>
            <person name="Islam-Faridi N."/>
            <person name="Jones S."/>
            <person name="Jones-Rhoades M."/>
            <person name="Jorgensen R."/>
            <person name="Joshi C."/>
            <person name="Kangasjarvi J."/>
            <person name="Karlsson J."/>
            <person name="Kelleher C."/>
            <person name="Kirkpatrick R."/>
            <person name="Kirst M."/>
            <person name="Kohler A."/>
            <person name="Kalluri U."/>
            <person name="Larimer F."/>
            <person name="Leebens-Mack J."/>
            <person name="Leple J.C."/>
            <person name="Locascio P."/>
            <person name="Lou Y."/>
            <person name="Lucas S."/>
            <person name="Martin F."/>
            <person name="Montanini B."/>
            <person name="Napoli C."/>
            <person name="Nelson D.R."/>
            <person name="Nelson C."/>
            <person name="Nieminen K."/>
            <person name="Nilsson O."/>
            <person name="Pereda V."/>
            <person name="Peter G."/>
            <person name="Philippe R."/>
            <person name="Pilate G."/>
            <person name="Poliakov A."/>
            <person name="Razumovskaya J."/>
            <person name="Richardson P."/>
            <person name="Rinaldi C."/>
            <person name="Ritland K."/>
            <person name="Rouze P."/>
            <person name="Ryaboy D."/>
            <person name="Schmutz J."/>
            <person name="Schrader J."/>
            <person name="Segerman B."/>
            <person name="Shin H."/>
            <person name="Siddiqui A."/>
            <person name="Sterky F."/>
            <person name="Terry A."/>
            <person name="Tsai C.J."/>
            <person name="Uberbacher E."/>
            <person name="Unneberg P."/>
            <person name="Vahala J."/>
            <person name="Wall K."/>
            <person name="Wessler S."/>
            <person name="Yang G."/>
            <person name="Yin T."/>
            <person name="Douglas C."/>
            <person name="Marra M."/>
            <person name="Sandberg G."/>
            <person name="Van de Peer Y."/>
            <person name="Rokhsar D."/>
        </authorList>
    </citation>
    <scope>NUCLEOTIDE SEQUENCE [LARGE SCALE GENOMIC DNA]</scope>
    <source>
        <strain evidence="3">cv. Nisqually</strain>
    </source>
</reference>